<organism evidence="18 19">
    <name type="scientific">Endocarpon pusillum (strain Z07020 / HMAS-L-300199)</name>
    <name type="common">Lichen-forming fungus</name>
    <dbReference type="NCBI Taxonomy" id="1263415"/>
    <lineage>
        <taxon>Eukaryota</taxon>
        <taxon>Fungi</taxon>
        <taxon>Dikarya</taxon>
        <taxon>Ascomycota</taxon>
        <taxon>Pezizomycotina</taxon>
        <taxon>Eurotiomycetes</taxon>
        <taxon>Chaetothyriomycetidae</taxon>
        <taxon>Verrucariales</taxon>
        <taxon>Verrucariaceae</taxon>
        <taxon>Endocarpon</taxon>
    </lineage>
</organism>
<dbReference type="Pfam" id="PF13621">
    <property type="entry name" value="Cupin_8"/>
    <property type="match status" value="1"/>
</dbReference>
<dbReference type="OrthoDB" id="47172at2759"/>
<dbReference type="Proteomes" id="UP000019373">
    <property type="component" value="Unassembled WGS sequence"/>
</dbReference>
<dbReference type="InterPro" id="IPR011043">
    <property type="entry name" value="Gal_Oxase/kelch_b-propeller"/>
</dbReference>
<dbReference type="Pfam" id="PF04072">
    <property type="entry name" value="LCM"/>
    <property type="match status" value="1"/>
</dbReference>
<dbReference type="InterPro" id="IPR029063">
    <property type="entry name" value="SAM-dependent_MTases_sf"/>
</dbReference>
<dbReference type="Pfam" id="PF13418">
    <property type="entry name" value="Beta-prop_TYW4"/>
    <property type="match status" value="1"/>
</dbReference>
<evidence type="ECO:0000256" key="14">
    <source>
        <dbReference type="ARBA" id="ARBA00030847"/>
    </source>
</evidence>
<dbReference type="EMBL" id="KE721523">
    <property type="protein sequence ID" value="ERF68321.1"/>
    <property type="molecule type" value="Genomic_DNA"/>
</dbReference>
<evidence type="ECO:0000256" key="10">
    <source>
        <dbReference type="ARBA" id="ARBA00022694"/>
    </source>
</evidence>
<evidence type="ECO:0000256" key="16">
    <source>
        <dbReference type="SAM" id="MobiDB-lite"/>
    </source>
</evidence>
<comment type="catalytic activity">
    <reaction evidence="1">
        <text>7-[(3S)-3-amino-3-carboxypropyl]wyosine(37) in tRNA(Phe) + S-adenosyl-L-methionine = 7-[(3S)-(3-amino-3-methoxycarbonyl)propyl]wyosine(37) in tRNA(Phe) + S-adenosyl-L-homocysteine</text>
        <dbReference type="Rhea" id="RHEA:36903"/>
        <dbReference type="Rhea" id="RHEA-COMP:10379"/>
        <dbReference type="Rhea" id="RHEA-COMP:11844"/>
        <dbReference type="ChEBI" id="CHEBI:57856"/>
        <dbReference type="ChEBI" id="CHEBI:59789"/>
        <dbReference type="ChEBI" id="CHEBI:73543"/>
        <dbReference type="ChEBI" id="CHEBI:74275"/>
        <dbReference type="EC" id="2.1.1.290"/>
    </reaction>
</comment>
<feature type="compositionally biased region" description="Polar residues" evidence="16">
    <location>
        <begin position="318"/>
        <end position="331"/>
    </location>
</feature>
<dbReference type="Gene3D" id="2.120.10.80">
    <property type="entry name" value="Kelch-type beta propeller"/>
    <property type="match status" value="1"/>
</dbReference>
<evidence type="ECO:0000256" key="1">
    <source>
        <dbReference type="ARBA" id="ARBA00001806"/>
    </source>
</evidence>
<comment type="similarity">
    <text evidence="3">Belongs to the methyltransferase superfamily. LCMT family.</text>
</comment>
<dbReference type="Gene3D" id="6.10.140.1470">
    <property type="match status" value="1"/>
</dbReference>
<evidence type="ECO:0000256" key="3">
    <source>
        <dbReference type="ARBA" id="ARBA00010703"/>
    </source>
</evidence>
<evidence type="ECO:0000256" key="8">
    <source>
        <dbReference type="ARBA" id="ARBA00022679"/>
    </source>
</evidence>
<keyword evidence="7" id="KW-0489">Methyltransferase</keyword>
<evidence type="ECO:0000256" key="5">
    <source>
        <dbReference type="ARBA" id="ARBA00012779"/>
    </source>
</evidence>
<feature type="domain" description="JmjC" evidence="17">
    <location>
        <begin position="810"/>
        <end position="967"/>
    </location>
</feature>
<dbReference type="GO" id="GO:0031591">
    <property type="term" value="P:wybutosine biosynthetic process"/>
    <property type="evidence" value="ECO:0007669"/>
    <property type="project" value="TreeGrafter"/>
</dbReference>
<keyword evidence="10" id="KW-0819">tRNA processing</keyword>
<evidence type="ECO:0000256" key="15">
    <source>
        <dbReference type="ARBA" id="ARBA00049250"/>
    </source>
</evidence>
<dbReference type="InterPro" id="IPR007213">
    <property type="entry name" value="Ppm1/Ppm2/Tcmp"/>
</dbReference>
<dbReference type="SMART" id="SM00558">
    <property type="entry name" value="JmjC"/>
    <property type="match status" value="1"/>
</dbReference>
<dbReference type="HOGENOM" id="CLU_002761_1_0_1"/>
<evidence type="ECO:0000256" key="12">
    <source>
        <dbReference type="ARBA" id="ARBA00029750"/>
    </source>
</evidence>
<feature type="compositionally biased region" description="Low complexity" evidence="16">
    <location>
        <begin position="11"/>
        <end position="24"/>
    </location>
</feature>
<name>U1G9F1_ENDPU</name>
<sequence length="1017" mass="113075">MANHDEISAMASSNLLPSDSSSSAPGMKLEKNAGLIMATNNSSIVSKRSVERLYYPKPHFFQYFVRKPQRRSPTINRGYWLRMQAIDSVVKAFLQRQSTQRKVVINLGCGYDPLPFQWLAREPGLCRNVLFVDVDYMELMITKTNIIKETSVLVDLVKPNHGSMQNFVMDSEQYYAVGCDLRDLQSLDLAIRSLDVTFGLLEQCLPDGPDHPFAKTMLGHFQKLHTPLRSVHKYPDSHTQTQRFHDAGWDRVDLVNLWELWSDQSFLAPSQRLQLDSIEPFDEWEEFALFAAHYFLLTARTKRVLQEKPGGADEEARSNVSTRTASASDQPRGTYGLEFVENPKLKGRRRSGALLRLPVGPGYTNTAWVHHGGMISTGRTSSSDVYGLPKTRVDRAHLPPQRISARQCHTITRLINGYSILIGGRTSPSAAMQDCYLQTETGWDSVQDLPTPRFRHSATAVMLPNSIPGLLVFGGKSASNQVEHDVLLWDRATGWRTLPVFGSRPQPRFGTICVALGDDFGVISGGMRADGVVLQDSWRWTFVYRDRSVLAIAFAPCSLKIDPGAKLFFGRFGASYSLAPGQLLLIGGIASSGCIQNAYEVLSLDVSNFTGADARNELELHVSKVDVRRGSNDPKPMLVGNSVVDRAGTEVLIVGGGAVCFSFGTYWNPGFYILYESTAPACLDWALVDCSTDPPLQNSLSHVKSQQDQQTAVERIPSGTVADFLGLVKQSQPRILEGLDFGPCRTLWTKEYLSRKVGTDRQVVVHEADGRSMNFQRKDFTYVTKSFGVFLDEAYNGGHQYLRSISASDPSKKVANLDLDFPEIAQDFGLPPELRLAADTYHSSPLRITGDVAMWLHVDIMANMLCQIQGSKRLILFPPADMVQLDFPPGSTTSNLEIFKDGDPNDIVPIAGTHPHEVILRPGDVLFIPPLWAHTAAPLQKVSIAVNVFFRNLTKGYAAGKDVYGNRDLEAYENGRRDVEKITRAFDGIPPDLAHAYLLRLAHELQSKAERYAPSRV</sequence>
<keyword evidence="8" id="KW-0808">Transferase</keyword>
<dbReference type="InterPro" id="IPR015915">
    <property type="entry name" value="Kelch-typ_b-propeller"/>
</dbReference>
<feature type="region of interest" description="Disordered" evidence="16">
    <location>
        <begin position="308"/>
        <end position="333"/>
    </location>
</feature>
<dbReference type="RefSeq" id="XP_007806096.1">
    <property type="nucleotide sequence ID" value="XM_007807905.1"/>
</dbReference>
<dbReference type="eggNOG" id="KOG2132">
    <property type="taxonomic scope" value="Eukaryota"/>
</dbReference>
<evidence type="ECO:0000256" key="9">
    <source>
        <dbReference type="ARBA" id="ARBA00022691"/>
    </source>
</evidence>
<evidence type="ECO:0000259" key="17">
    <source>
        <dbReference type="PROSITE" id="PS51184"/>
    </source>
</evidence>
<dbReference type="InterPro" id="IPR003347">
    <property type="entry name" value="JmjC_dom"/>
</dbReference>
<comment type="pathway">
    <text evidence="2">tRNA modification; wybutosine-tRNA(Phe) biosynthesis.</text>
</comment>
<dbReference type="GO" id="GO:0030488">
    <property type="term" value="P:tRNA methylation"/>
    <property type="evidence" value="ECO:0007669"/>
    <property type="project" value="TreeGrafter"/>
</dbReference>
<dbReference type="SUPFAM" id="SSF53335">
    <property type="entry name" value="S-adenosyl-L-methionine-dependent methyltransferases"/>
    <property type="match status" value="1"/>
</dbReference>
<proteinExistence type="inferred from homology"/>
<evidence type="ECO:0000313" key="18">
    <source>
        <dbReference type="EMBL" id="ERF68321.1"/>
    </source>
</evidence>
<dbReference type="eggNOG" id="KOG2918">
    <property type="taxonomic scope" value="Eukaryota"/>
</dbReference>
<dbReference type="UniPathway" id="UPA00375"/>
<dbReference type="EC" id="2.1.1.290" evidence="5"/>
<feature type="compositionally biased region" description="Basic and acidic residues" evidence="16">
    <location>
        <begin position="308"/>
        <end position="317"/>
    </location>
</feature>
<evidence type="ECO:0000256" key="7">
    <source>
        <dbReference type="ARBA" id="ARBA00022603"/>
    </source>
</evidence>
<dbReference type="SUPFAM" id="SSF51197">
    <property type="entry name" value="Clavaminate synthase-like"/>
    <property type="match status" value="1"/>
</dbReference>
<dbReference type="InterPro" id="IPR041667">
    <property type="entry name" value="Cupin_8"/>
</dbReference>
<dbReference type="FunFam" id="2.60.120.650:FF:000043">
    <property type="entry name" value="tRNA wybutosine-synthesizing protein 4"/>
    <property type="match status" value="1"/>
</dbReference>
<protein>
    <recommendedName>
        <fullName evidence="6">tRNA wybutosine-synthesizing protein 4</fullName>
        <ecNumber evidence="5">2.1.1.290</ecNumber>
        <ecNumber evidence="4">2.3.1.231</ecNumber>
    </recommendedName>
    <alternativeName>
        <fullName evidence="13">Leucine carboxyl methyltransferase 2</fullName>
    </alternativeName>
    <alternativeName>
        <fullName evidence="14">tRNA(Phe) (7-(3-amino-3-(methoxycarbonyl)propyl)wyosine(37)-N)-methoxycarbonyltransferase</fullName>
    </alternativeName>
    <alternativeName>
        <fullName evidence="12">tRNA(Phe) (7-(3-amino-3-carboxypropyl)wyosine(37)-O)-methyltransferase</fullName>
    </alternativeName>
</protein>
<feature type="region of interest" description="Disordered" evidence="16">
    <location>
        <begin position="1"/>
        <end position="24"/>
    </location>
</feature>
<evidence type="ECO:0000256" key="6">
    <source>
        <dbReference type="ARBA" id="ARBA00018045"/>
    </source>
</evidence>
<dbReference type="GO" id="GO:0008175">
    <property type="term" value="F:tRNA methyltransferase activity"/>
    <property type="evidence" value="ECO:0007669"/>
    <property type="project" value="TreeGrafter"/>
</dbReference>
<evidence type="ECO:0000256" key="13">
    <source>
        <dbReference type="ARBA" id="ARBA00030231"/>
    </source>
</evidence>
<evidence type="ECO:0000256" key="11">
    <source>
        <dbReference type="ARBA" id="ARBA00025588"/>
    </source>
</evidence>
<comment type="catalytic activity">
    <reaction evidence="15">
        <text>7-[(3S)-(3-amino-3-methoxycarbonyl)propyl]wyosine(37) in tRNA(Phe) + S-adenosyl-L-methionine + CO2 = wybutosine(37) in tRNA(Phe) + S-adenosyl-L-homocysteine + 2 H(+)</text>
        <dbReference type="Rhea" id="RHEA:37119"/>
        <dbReference type="Rhea" id="RHEA-COMP:11844"/>
        <dbReference type="Rhea" id="RHEA-COMP:11847"/>
        <dbReference type="ChEBI" id="CHEBI:15378"/>
        <dbReference type="ChEBI" id="CHEBI:16526"/>
        <dbReference type="ChEBI" id="CHEBI:57856"/>
        <dbReference type="ChEBI" id="CHEBI:59789"/>
        <dbReference type="ChEBI" id="CHEBI:73544"/>
        <dbReference type="ChEBI" id="CHEBI:74275"/>
        <dbReference type="EC" id="2.3.1.231"/>
    </reaction>
</comment>
<dbReference type="EC" id="2.3.1.231" evidence="4"/>
<dbReference type="PANTHER" id="PTHR46529">
    <property type="entry name" value="TRNA WYBUTOSINE-SYNTHESIZING PROTEIN 4"/>
    <property type="match status" value="1"/>
</dbReference>
<evidence type="ECO:0000313" key="19">
    <source>
        <dbReference type="Proteomes" id="UP000019373"/>
    </source>
</evidence>
<dbReference type="GeneID" id="19237827"/>
<dbReference type="OMA" id="FCILEQF"/>
<evidence type="ECO:0000256" key="4">
    <source>
        <dbReference type="ARBA" id="ARBA00012155"/>
    </source>
</evidence>
<evidence type="ECO:0000256" key="2">
    <source>
        <dbReference type="ARBA" id="ARBA00004797"/>
    </source>
</evidence>
<keyword evidence="9" id="KW-0949">S-adenosyl-L-methionine</keyword>
<dbReference type="Gene3D" id="3.40.50.150">
    <property type="entry name" value="Vaccinia Virus protein VP39"/>
    <property type="match status" value="2"/>
</dbReference>
<dbReference type="SUPFAM" id="SSF50965">
    <property type="entry name" value="Galactose oxidase, central domain"/>
    <property type="match status" value="1"/>
</dbReference>
<comment type="function">
    <text evidence="11">Probable S-adenosyl-L-methionine-dependent methyltransferase that acts as a component of the wybutosine biosynthesis pathway. Wybutosine is a hyper modified guanosine with a tricyclic base found at the 3'-position adjacent to the anticodon of eukaryotic phenylalanine tRNA. May methylate the carboxyl group of leucine residues to form alpha-leucine ester residues.</text>
</comment>
<dbReference type="Gene3D" id="2.60.120.650">
    <property type="entry name" value="Cupin"/>
    <property type="match status" value="1"/>
</dbReference>
<reference evidence="19" key="1">
    <citation type="journal article" date="2014" name="BMC Genomics">
        <title>Genome characteristics reveal the impact of lichenization on lichen-forming fungus Endocarpon pusillum Hedwig (Verrucariales, Ascomycota).</title>
        <authorList>
            <person name="Wang Y.-Y."/>
            <person name="Liu B."/>
            <person name="Zhang X.-Y."/>
            <person name="Zhou Q.-M."/>
            <person name="Zhang T."/>
            <person name="Li H."/>
            <person name="Yu Y.-F."/>
            <person name="Zhang X.-L."/>
            <person name="Hao X.-Y."/>
            <person name="Wang M."/>
            <person name="Wang L."/>
            <person name="Wei J.-C."/>
        </authorList>
    </citation>
    <scope>NUCLEOTIDE SEQUENCE [LARGE SCALE GENOMIC DNA]</scope>
    <source>
        <strain evidence="19">Z07020 / HMAS-L-300199</strain>
    </source>
</reference>
<dbReference type="PANTHER" id="PTHR46529:SF1">
    <property type="entry name" value="TRNA WYBUTOSINE-SYNTHESIZING PROTEIN 4"/>
    <property type="match status" value="1"/>
</dbReference>
<accession>U1G9F1</accession>
<keyword evidence="19" id="KW-1185">Reference proteome</keyword>
<dbReference type="AlphaFoldDB" id="U1G9F1"/>
<gene>
    <name evidence="18" type="ORF">EPUS_02777</name>
</gene>
<dbReference type="PROSITE" id="PS51184">
    <property type="entry name" value="JMJC"/>
    <property type="match status" value="1"/>
</dbReference>